<dbReference type="GO" id="GO:0001771">
    <property type="term" value="P:immunological synapse formation"/>
    <property type="evidence" value="ECO:0007669"/>
    <property type="project" value="TreeGrafter"/>
</dbReference>
<dbReference type="InterPro" id="IPR035892">
    <property type="entry name" value="C2_domain_sf"/>
</dbReference>
<keyword evidence="1 2" id="KW-0732">Signal</keyword>
<dbReference type="EMBL" id="AYCK01016446">
    <property type="status" value="NOT_ANNOTATED_CDS"/>
    <property type="molecule type" value="Genomic_DNA"/>
</dbReference>
<accession>A0A087YS48</accession>
<reference evidence="5" key="1">
    <citation type="submission" date="2013-10" db="EMBL/GenBank/DDBJ databases">
        <authorList>
            <person name="Schartl M."/>
            <person name="Warren W."/>
        </authorList>
    </citation>
    <scope>NUCLEOTIDE SEQUENCE [LARGE SCALE GENOMIC DNA]</scope>
    <source>
        <strain evidence="5">female</strain>
    </source>
</reference>
<evidence type="ECO:0000313" key="5">
    <source>
        <dbReference type="Proteomes" id="UP000028760"/>
    </source>
</evidence>
<dbReference type="Ensembl" id="ENSPFOT00000020877.1">
    <property type="protein sequence ID" value="ENSPFOP00000020851.1"/>
    <property type="gene ID" value="ENSPFOG00000020727.1"/>
</dbReference>
<evidence type="ECO:0000256" key="1">
    <source>
        <dbReference type="ARBA" id="ARBA00022729"/>
    </source>
</evidence>
<feature type="domain" description="C2" evidence="3">
    <location>
        <begin position="2"/>
        <end position="118"/>
    </location>
</feature>
<name>A0A087YS48_POEFO</name>
<organism evidence="4 5">
    <name type="scientific">Poecilia formosa</name>
    <name type="common">Amazon molly</name>
    <name type="synonym">Limia formosa</name>
    <dbReference type="NCBI Taxonomy" id="48698"/>
    <lineage>
        <taxon>Eukaryota</taxon>
        <taxon>Metazoa</taxon>
        <taxon>Chordata</taxon>
        <taxon>Craniata</taxon>
        <taxon>Vertebrata</taxon>
        <taxon>Euteleostomi</taxon>
        <taxon>Actinopterygii</taxon>
        <taxon>Neopterygii</taxon>
        <taxon>Teleostei</taxon>
        <taxon>Neoteleostei</taxon>
        <taxon>Acanthomorphata</taxon>
        <taxon>Ovalentaria</taxon>
        <taxon>Atherinomorphae</taxon>
        <taxon>Cyprinodontiformes</taxon>
        <taxon>Poeciliidae</taxon>
        <taxon>Poeciliinae</taxon>
        <taxon>Poecilia</taxon>
    </lineage>
</organism>
<dbReference type="GO" id="GO:0051607">
    <property type="term" value="P:defense response to virus"/>
    <property type="evidence" value="ECO:0007669"/>
    <property type="project" value="TreeGrafter"/>
</dbReference>
<dbReference type="GO" id="GO:0001913">
    <property type="term" value="P:T cell mediated cytotoxicity"/>
    <property type="evidence" value="ECO:0007669"/>
    <property type="project" value="TreeGrafter"/>
</dbReference>
<dbReference type="PANTHER" id="PTHR46096">
    <property type="entry name" value="PERFORIN-1"/>
    <property type="match status" value="1"/>
</dbReference>
<dbReference type="InterPro" id="IPR000008">
    <property type="entry name" value="C2_dom"/>
</dbReference>
<dbReference type="STRING" id="48698.ENSPFOP00000020851"/>
<dbReference type="Gene3D" id="2.60.40.150">
    <property type="entry name" value="C2 domain"/>
    <property type="match status" value="1"/>
</dbReference>
<dbReference type="PROSITE" id="PS50004">
    <property type="entry name" value="C2"/>
    <property type="match status" value="1"/>
</dbReference>
<dbReference type="SMART" id="SM00239">
    <property type="entry name" value="C2"/>
    <property type="match status" value="1"/>
</dbReference>
<dbReference type="Proteomes" id="UP000028760">
    <property type="component" value="Unassembled WGS sequence"/>
</dbReference>
<feature type="chain" id="PRO_5001834926" description="C2 domain-containing protein" evidence="2">
    <location>
        <begin position="21"/>
        <end position="129"/>
    </location>
</feature>
<dbReference type="SUPFAM" id="SSF49562">
    <property type="entry name" value="C2 domain (Calcium/lipid-binding domain, CaLB)"/>
    <property type="match status" value="1"/>
</dbReference>
<reference evidence="4" key="2">
    <citation type="submission" date="2025-08" db="UniProtKB">
        <authorList>
            <consortium name="Ensembl"/>
        </authorList>
    </citation>
    <scope>IDENTIFICATION</scope>
</reference>
<evidence type="ECO:0000256" key="2">
    <source>
        <dbReference type="SAM" id="SignalP"/>
    </source>
</evidence>
<evidence type="ECO:0000313" key="4">
    <source>
        <dbReference type="Ensembl" id="ENSPFOP00000020851.1"/>
    </source>
</evidence>
<sequence>MASSLPLIVLLLCCVGLAHSYLTVSNLRAQNLRLTKYSKPDGYVKVYYGSIFMGQTSFVRGNRDPSWPQSFNYYSAKLGGRLTVKVYDKNAVFDDYLGGCTTVIFKRGIYSGWCNLSTGGTLYLTYSFI</sequence>
<reference evidence="4" key="3">
    <citation type="submission" date="2025-09" db="UniProtKB">
        <authorList>
            <consortium name="Ensembl"/>
        </authorList>
    </citation>
    <scope>IDENTIFICATION</scope>
</reference>
<dbReference type="Pfam" id="PF00168">
    <property type="entry name" value="C2"/>
    <property type="match status" value="1"/>
</dbReference>
<dbReference type="GeneTree" id="ENSGT00390000012710"/>
<dbReference type="PANTHER" id="PTHR46096:SF3">
    <property type="entry name" value="PERFORIN-1"/>
    <property type="match status" value="1"/>
</dbReference>
<dbReference type="AlphaFoldDB" id="A0A087YS48"/>
<dbReference type="GO" id="GO:0016020">
    <property type="term" value="C:membrane"/>
    <property type="evidence" value="ECO:0007669"/>
    <property type="project" value="TreeGrafter"/>
</dbReference>
<dbReference type="GO" id="GO:0022829">
    <property type="term" value="F:wide pore channel activity"/>
    <property type="evidence" value="ECO:0007669"/>
    <property type="project" value="TreeGrafter"/>
</dbReference>
<proteinExistence type="predicted"/>
<protein>
    <recommendedName>
        <fullName evidence="3">C2 domain-containing protein</fullName>
    </recommendedName>
</protein>
<keyword evidence="5" id="KW-1185">Reference proteome</keyword>
<dbReference type="OMA" id="RMSCGPV"/>
<evidence type="ECO:0000259" key="3">
    <source>
        <dbReference type="PROSITE" id="PS50004"/>
    </source>
</evidence>
<dbReference type="InterPro" id="IPR052784">
    <property type="entry name" value="Perforin-1_pore-forming"/>
</dbReference>
<feature type="signal peptide" evidence="2">
    <location>
        <begin position="1"/>
        <end position="20"/>
    </location>
</feature>